<organism evidence="10 11">
    <name type="scientific">Actinokineospora guangxiensis</name>
    <dbReference type="NCBI Taxonomy" id="1490288"/>
    <lineage>
        <taxon>Bacteria</taxon>
        <taxon>Bacillati</taxon>
        <taxon>Actinomycetota</taxon>
        <taxon>Actinomycetes</taxon>
        <taxon>Pseudonocardiales</taxon>
        <taxon>Pseudonocardiaceae</taxon>
        <taxon>Actinokineospora</taxon>
    </lineage>
</organism>
<name>A0ABW0EU50_9PSEU</name>
<feature type="transmembrane region" description="Helical" evidence="8">
    <location>
        <begin position="170"/>
        <end position="194"/>
    </location>
</feature>
<proteinExistence type="predicted"/>
<feature type="transmembrane region" description="Helical" evidence="8">
    <location>
        <begin position="206"/>
        <end position="225"/>
    </location>
</feature>
<feature type="transmembrane region" description="Helical" evidence="8">
    <location>
        <begin position="110"/>
        <end position="132"/>
    </location>
</feature>
<dbReference type="Proteomes" id="UP001596157">
    <property type="component" value="Unassembled WGS sequence"/>
</dbReference>
<feature type="transmembrane region" description="Helical" evidence="8">
    <location>
        <begin position="21"/>
        <end position="42"/>
    </location>
</feature>
<keyword evidence="6 8" id="KW-0472">Membrane</keyword>
<evidence type="ECO:0000259" key="9">
    <source>
        <dbReference type="PROSITE" id="PS50850"/>
    </source>
</evidence>
<feature type="transmembrane region" description="Helical" evidence="8">
    <location>
        <begin position="339"/>
        <end position="359"/>
    </location>
</feature>
<evidence type="ECO:0000256" key="6">
    <source>
        <dbReference type="ARBA" id="ARBA00023136"/>
    </source>
</evidence>
<evidence type="ECO:0000313" key="10">
    <source>
        <dbReference type="EMBL" id="MFC5289085.1"/>
    </source>
</evidence>
<evidence type="ECO:0000256" key="3">
    <source>
        <dbReference type="ARBA" id="ARBA00022475"/>
    </source>
</evidence>
<feature type="transmembrane region" description="Helical" evidence="8">
    <location>
        <begin position="86"/>
        <end position="104"/>
    </location>
</feature>
<dbReference type="Gene3D" id="1.20.1720.10">
    <property type="entry name" value="Multidrug resistance protein D"/>
    <property type="match status" value="1"/>
</dbReference>
<sequence>MTSDPGYAAPPLAGRREWWGLAVLALPTLLLAIDLGVLYLALPSLSADLDPSSNQTLWIMDIYAFMMAGFLVTMGTLGDRIGRRKLMLIGAVAFGIASVLAAYADSATMLIIARALLGVAGATLAPATLALISTMFADERQRGMAIGVWMSCFMAGTALGPIVGGALLQGFWWGSVFLIGVPVMVVLLIAGPILLPEYRDESAGRLDPLSVVLSLGTILPVIYGIKEIAHYGLTSTASVAIVVGVALGIVFVRRQKTLESPLIDVELFRGAKFSGALGIMVLGPVVMGGVGLFSNQFLQLVEGLEPLHAGLWLLPSAFSTVAGVMLAPTLAAKLPPSKIVAYGALVLAVGAILLTQVSAVGGLPVLVVGVCLVFFGFGPMAALGTEMVISSAPEERAGSAASMSETSSELGVALGVAILGSIGTAVYRGQITETLPPGLPEGQAAAASDTIVGADAAAEAVGGGTGEALITAAREAFTSGLNTVGAITIGIGVVLAAVAALVLRDRGTDTPPAEEQAPDEIKPVEIKPVG</sequence>
<evidence type="ECO:0000256" key="7">
    <source>
        <dbReference type="SAM" id="MobiDB-lite"/>
    </source>
</evidence>
<keyword evidence="4 8" id="KW-0812">Transmembrane</keyword>
<protein>
    <submittedName>
        <fullName evidence="10">MFS transporter</fullName>
    </submittedName>
</protein>
<dbReference type="SUPFAM" id="SSF103473">
    <property type="entry name" value="MFS general substrate transporter"/>
    <property type="match status" value="1"/>
</dbReference>
<gene>
    <name evidence="10" type="ORF">ACFPM7_18705</name>
</gene>
<feature type="transmembrane region" description="Helical" evidence="8">
    <location>
        <begin position="273"/>
        <end position="293"/>
    </location>
</feature>
<feature type="transmembrane region" description="Helical" evidence="8">
    <location>
        <begin position="62"/>
        <end position="79"/>
    </location>
</feature>
<accession>A0ABW0EU50</accession>
<comment type="subcellular location">
    <subcellularLocation>
        <location evidence="1">Cell membrane</location>
        <topology evidence="1">Multi-pass membrane protein</topology>
    </subcellularLocation>
</comment>
<evidence type="ECO:0000313" key="11">
    <source>
        <dbReference type="Proteomes" id="UP001596157"/>
    </source>
</evidence>
<feature type="transmembrane region" description="Helical" evidence="8">
    <location>
        <begin position="484"/>
        <end position="503"/>
    </location>
</feature>
<dbReference type="InterPro" id="IPR020846">
    <property type="entry name" value="MFS_dom"/>
</dbReference>
<feature type="transmembrane region" description="Helical" evidence="8">
    <location>
        <begin position="313"/>
        <end position="332"/>
    </location>
</feature>
<dbReference type="Gene3D" id="1.20.1250.20">
    <property type="entry name" value="MFS general substrate transporter like domains"/>
    <property type="match status" value="1"/>
</dbReference>
<evidence type="ECO:0000256" key="8">
    <source>
        <dbReference type="SAM" id="Phobius"/>
    </source>
</evidence>
<keyword evidence="11" id="KW-1185">Reference proteome</keyword>
<dbReference type="RefSeq" id="WP_378248929.1">
    <property type="nucleotide sequence ID" value="NZ_JBHSKF010000009.1"/>
</dbReference>
<feature type="compositionally biased region" description="Basic and acidic residues" evidence="7">
    <location>
        <begin position="519"/>
        <end position="530"/>
    </location>
</feature>
<evidence type="ECO:0000256" key="5">
    <source>
        <dbReference type="ARBA" id="ARBA00022989"/>
    </source>
</evidence>
<feature type="domain" description="Major facilitator superfamily (MFS) profile" evidence="9">
    <location>
        <begin position="20"/>
        <end position="508"/>
    </location>
</feature>
<reference evidence="11" key="1">
    <citation type="journal article" date="2019" name="Int. J. Syst. Evol. Microbiol.">
        <title>The Global Catalogue of Microorganisms (GCM) 10K type strain sequencing project: providing services to taxonomists for standard genome sequencing and annotation.</title>
        <authorList>
            <consortium name="The Broad Institute Genomics Platform"/>
            <consortium name="The Broad Institute Genome Sequencing Center for Infectious Disease"/>
            <person name="Wu L."/>
            <person name="Ma J."/>
        </authorList>
    </citation>
    <scope>NUCLEOTIDE SEQUENCE [LARGE SCALE GENOMIC DNA]</scope>
    <source>
        <strain evidence="11">CCUG 59778</strain>
    </source>
</reference>
<feature type="region of interest" description="Disordered" evidence="7">
    <location>
        <begin position="508"/>
        <end position="530"/>
    </location>
</feature>
<evidence type="ECO:0000256" key="4">
    <source>
        <dbReference type="ARBA" id="ARBA00022692"/>
    </source>
</evidence>
<keyword evidence="3" id="KW-1003">Cell membrane</keyword>
<comment type="caution">
    <text evidence="10">The sequence shown here is derived from an EMBL/GenBank/DDBJ whole genome shotgun (WGS) entry which is preliminary data.</text>
</comment>
<dbReference type="PANTHER" id="PTHR42718">
    <property type="entry name" value="MAJOR FACILITATOR SUPERFAMILY MULTIDRUG TRANSPORTER MFSC"/>
    <property type="match status" value="1"/>
</dbReference>
<keyword evidence="5 8" id="KW-1133">Transmembrane helix</keyword>
<dbReference type="EMBL" id="JBHSKF010000009">
    <property type="protein sequence ID" value="MFC5289085.1"/>
    <property type="molecule type" value="Genomic_DNA"/>
</dbReference>
<feature type="transmembrane region" description="Helical" evidence="8">
    <location>
        <begin position="365"/>
        <end position="389"/>
    </location>
</feature>
<dbReference type="InterPro" id="IPR036259">
    <property type="entry name" value="MFS_trans_sf"/>
</dbReference>
<dbReference type="InterPro" id="IPR011701">
    <property type="entry name" value="MFS"/>
</dbReference>
<evidence type="ECO:0000256" key="1">
    <source>
        <dbReference type="ARBA" id="ARBA00004651"/>
    </source>
</evidence>
<dbReference type="PROSITE" id="PS50850">
    <property type="entry name" value="MFS"/>
    <property type="match status" value="1"/>
</dbReference>
<dbReference type="CDD" id="cd17321">
    <property type="entry name" value="MFS_MMR_MDR_like"/>
    <property type="match status" value="1"/>
</dbReference>
<keyword evidence="2" id="KW-0813">Transport</keyword>
<evidence type="ECO:0000256" key="2">
    <source>
        <dbReference type="ARBA" id="ARBA00022448"/>
    </source>
</evidence>
<dbReference type="Pfam" id="PF07690">
    <property type="entry name" value="MFS_1"/>
    <property type="match status" value="1"/>
</dbReference>
<feature type="transmembrane region" description="Helical" evidence="8">
    <location>
        <begin position="231"/>
        <end position="252"/>
    </location>
</feature>
<dbReference type="PANTHER" id="PTHR42718:SF47">
    <property type="entry name" value="METHYL VIOLOGEN RESISTANCE PROTEIN SMVA"/>
    <property type="match status" value="1"/>
</dbReference>
<feature type="transmembrane region" description="Helical" evidence="8">
    <location>
        <begin position="144"/>
        <end position="164"/>
    </location>
</feature>